<dbReference type="InterPro" id="IPR000182">
    <property type="entry name" value="GNAT_dom"/>
</dbReference>
<evidence type="ECO:0000313" key="2">
    <source>
        <dbReference type="EMBL" id="MEQ2521558.1"/>
    </source>
</evidence>
<dbReference type="Gene3D" id="3.40.630.30">
    <property type="match status" value="1"/>
</dbReference>
<evidence type="ECO:0000259" key="1">
    <source>
        <dbReference type="PROSITE" id="PS51186"/>
    </source>
</evidence>
<dbReference type="PROSITE" id="PS51186">
    <property type="entry name" value="GNAT"/>
    <property type="match status" value="1"/>
</dbReference>
<dbReference type="InterPro" id="IPR010719">
    <property type="entry name" value="MnmM_MeTrfase"/>
</dbReference>
<organism evidence="2 3">
    <name type="scientific">Ruthenibacterium intestinale</name>
    <dbReference type="NCBI Taxonomy" id="3133163"/>
    <lineage>
        <taxon>Bacteria</taxon>
        <taxon>Bacillati</taxon>
        <taxon>Bacillota</taxon>
        <taxon>Clostridia</taxon>
        <taxon>Eubacteriales</taxon>
        <taxon>Oscillospiraceae</taxon>
        <taxon>Ruthenibacterium</taxon>
    </lineage>
</organism>
<dbReference type="CDD" id="cd02440">
    <property type="entry name" value="AdoMet_MTases"/>
    <property type="match status" value="1"/>
</dbReference>
<keyword evidence="2" id="KW-0808">Transferase</keyword>
<dbReference type="RefSeq" id="WP_349217016.1">
    <property type="nucleotide sequence ID" value="NZ_JBBMFA010000111.1"/>
</dbReference>
<dbReference type="CDD" id="cd04301">
    <property type="entry name" value="NAT_SF"/>
    <property type="match status" value="1"/>
</dbReference>
<dbReference type="Gene3D" id="3.40.50.150">
    <property type="entry name" value="Vaccinia Virus protein VP39"/>
    <property type="match status" value="1"/>
</dbReference>
<dbReference type="Pfam" id="PF06962">
    <property type="entry name" value="rRNA_methylase"/>
    <property type="match status" value="1"/>
</dbReference>
<sequence length="281" mass="30383">MLSVRRETDRFELVRDGLVLGWLTLEPGRLTGIWVQEAWRRKGYGTYLYRQALKQSGIGPKERLTAPDSAALRPFLEKFGFQPQDGQLVRCAPVQRNALSIVHGFLAQHLGPGMFAVDATAGNGHDTAFLCGLVGPTGRVLAMDIQPAAVQATRQRLASLGYGQAQVVCDSHANLAHYARPGTVDGAVFNLGYLPGADHGVFTVPQTSIPALKTALELLRPGGVLTVCAYAGGRQGTVERDAVLAFVRDLPSSRYQVEVELFSDRPGLPPVPICIKKRVPC</sequence>
<name>A0ABV1GIS9_9FIRM</name>
<dbReference type="SUPFAM" id="SSF53335">
    <property type="entry name" value="S-adenosyl-L-methionine-dependent methyltransferases"/>
    <property type="match status" value="1"/>
</dbReference>
<dbReference type="GO" id="GO:0008168">
    <property type="term" value="F:methyltransferase activity"/>
    <property type="evidence" value="ECO:0007669"/>
    <property type="project" value="UniProtKB-KW"/>
</dbReference>
<protein>
    <submittedName>
        <fullName evidence="2">Bifunctional GNAT family N-acetyltransferase/class I SAM-dependent methyltransferase</fullName>
    </submittedName>
</protein>
<dbReference type="InterPro" id="IPR029063">
    <property type="entry name" value="SAM-dependent_MTases_sf"/>
</dbReference>
<reference evidence="2 3" key="1">
    <citation type="submission" date="2024-03" db="EMBL/GenBank/DDBJ databases">
        <title>Human intestinal bacterial collection.</title>
        <authorList>
            <person name="Pauvert C."/>
            <person name="Hitch T.C.A."/>
            <person name="Clavel T."/>
        </authorList>
    </citation>
    <scope>NUCLEOTIDE SEQUENCE [LARGE SCALE GENOMIC DNA]</scope>
    <source>
        <strain evidence="2 3">CLA-JM-H11</strain>
    </source>
</reference>
<proteinExistence type="predicted"/>
<gene>
    <name evidence="2" type="ORF">WMO24_14140</name>
</gene>
<dbReference type="PANTHER" id="PTHR35276:SF1">
    <property type="entry name" value="TRNA (MNM(5)S(2)U34)-METHYLTRANSFERASE, CHLOROPLASTIC"/>
    <property type="match status" value="1"/>
</dbReference>
<keyword evidence="2" id="KW-0489">Methyltransferase</keyword>
<dbReference type="GO" id="GO:0032259">
    <property type="term" value="P:methylation"/>
    <property type="evidence" value="ECO:0007669"/>
    <property type="project" value="UniProtKB-KW"/>
</dbReference>
<dbReference type="EMBL" id="JBBMFA010000111">
    <property type="protein sequence ID" value="MEQ2521558.1"/>
    <property type="molecule type" value="Genomic_DNA"/>
</dbReference>
<comment type="caution">
    <text evidence="2">The sequence shown here is derived from an EMBL/GenBank/DDBJ whole genome shotgun (WGS) entry which is preliminary data.</text>
</comment>
<dbReference type="Pfam" id="PF13508">
    <property type="entry name" value="Acetyltransf_7"/>
    <property type="match status" value="1"/>
</dbReference>
<dbReference type="InterPro" id="IPR016181">
    <property type="entry name" value="Acyl_CoA_acyltransferase"/>
</dbReference>
<dbReference type="SUPFAM" id="SSF55729">
    <property type="entry name" value="Acyl-CoA N-acyltransferases (Nat)"/>
    <property type="match status" value="1"/>
</dbReference>
<dbReference type="Proteomes" id="UP001477672">
    <property type="component" value="Unassembled WGS sequence"/>
</dbReference>
<keyword evidence="3" id="KW-1185">Reference proteome</keyword>
<accession>A0ABV1GIS9</accession>
<dbReference type="PANTHER" id="PTHR35276">
    <property type="entry name" value="S-ADENOSYL-L-METHIONINE-DEPENDENT METHYLTRANSFERASES SUPERFAMILY PROTEIN"/>
    <property type="match status" value="1"/>
</dbReference>
<feature type="domain" description="N-acetyltransferase" evidence="1">
    <location>
        <begin position="1"/>
        <end position="108"/>
    </location>
</feature>
<evidence type="ECO:0000313" key="3">
    <source>
        <dbReference type="Proteomes" id="UP001477672"/>
    </source>
</evidence>